<protein>
    <submittedName>
        <fullName evidence="1">Uncharacterized protein</fullName>
    </submittedName>
</protein>
<keyword evidence="2" id="KW-1185">Reference proteome</keyword>
<evidence type="ECO:0000313" key="2">
    <source>
        <dbReference type="Proteomes" id="UP001589587"/>
    </source>
</evidence>
<accession>A0ABV5XM63</accession>
<gene>
    <name evidence="1" type="ORF">ACFFQ6_28100</name>
</gene>
<reference evidence="1 2" key="1">
    <citation type="submission" date="2024-09" db="EMBL/GenBank/DDBJ databases">
        <authorList>
            <person name="Sun Q."/>
            <person name="Mori K."/>
        </authorList>
    </citation>
    <scope>NUCLEOTIDE SEQUENCE [LARGE SCALE GENOMIC DNA]</scope>
    <source>
        <strain evidence="1 2">JCM 11411</strain>
    </source>
</reference>
<proteinExistence type="predicted"/>
<organism evidence="1 2">
    <name type="scientific">Rhodococcus baikonurensis</name>
    <dbReference type="NCBI Taxonomy" id="172041"/>
    <lineage>
        <taxon>Bacteria</taxon>
        <taxon>Bacillati</taxon>
        <taxon>Actinomycetota</taxon>
        <taxon>Actinomycetes</taxon>
        <taxon>Mycobacteriales</taxon>
        <taxon>Nocardiaceae</taxon>
        <taxon>Rhodococcus</taxon>
        <taxon>Rhodococcus erythropolis group</taxon>
    </lineage>
</organism>
<name>A0ABV5XM63_9NOCA</name>
<dbReference type="EMBL" id="JBHMAS010000071">
    <property type="protein sequence ID" value="MFB9783570.1"/>
    <property type="molecule type" value="Genomic_DNA"/>
</dbReference>
<dbReference type="RefSeq" id="WP_378376247.1">
    <property type="nucleotide sequence ID" value="NZ_JBHMAS010000071.1"/>
</dbReference>
<evidence type="ECO:0000313" key="1">
    <source>
        <dbReference type="EMBL" id="MFB9783570.1"/>
    </source>
</evidence>
<comment type="caution">
    <text evidence="1">The sequence shown here is derived from an EMBL/GenBank/DDBJ whole genome shotgun (WGS) entry which is preliminary data.</text>
</comment>
<sequence length="82" mass="8849">MADSTVNEIAISGTTLNSKLHTADKATTLCGLGPAPTPPRSDPVIECNADERICEYIHPEGTWTVNRKLVFQGPSQCEPPQQ</sequence>
<dbReference type="Proteomes" id="UP001589587">
    <property type="component" value="Unassembled WGS sequence"/>
</dbReference>